<evidence type="ECO:0000256" key="1">
    <source>
        <dbReference type="SAM" id="MobiDB-lite"/>
    </source>
</evidence>
<organism evidence="2 3">
    <name type="scientific">Byssothecium circinans</name>
    <dbReference type="NCBI Taxonomy" id="147558"/>
    <lineage>
        <taxon>Eukaryota</taxon>
        <taxon>Fungi</taxon>
        <taxon>Dikarya</taxon>
        <taxon>Ascomycota</taxon>
        <taxon>Pezizomycotina</taxon>
        <taxon>Dothideomycetes</taxon>
        <taxon>Pleosporomycetidae</taxon>
        <taxon>Pleosporales</taxon>
        <taxon>Massarineae</taxon>
        <taxon>Massarinaceae</taxon>
        <taxon>Byssothecium</taxon>
    </lineage>
</organism>
<name>A0A6A5U9V1_9PLEO</name>
<keyword evidence="3" id="KW-1185">Reference proteome</keyword>
<evidence type="ECO:0000313" key="3">
    <source>
        <dbReference type="Proteomes" id="UP000800035"/>
    </source>
</evidence>
<dbReference type="OrthoDB" id="498204at2759"/>
<dbReference type="Proteomes" id="UP000800035">
    <property type="component" value="Unassembled WGS sequence"/>
</dbReference>
<sequence>MSFKQLAVRTKKSISGLYSSSNDQEAIGTQASDRNIDNIHKLRESPSRRKRLIGSFRSLRHPSTKMGVESPVRTDSPRTPVRGFPSLALNFEASPPGRPMFDTSTRKTSPITMPMANAPTAISSR</sequence>
<gene>
    <name evidence="2" type="ORF">CC80DRAFT_307344</name>
</gene>
<evidence type="ECO:0000313" key="2">
    <source>
        <dbReference type="EMBL" id="KAF1959646.1"/>
    </source>
</evidence>
<dbReference type="AlphaFoldDB" id="A0A6A5U9V1"/>
<protein>
    <submittedName>
        <fullName evidence="2">Uncharacterized protein</fullName>
    </submittedName>
</protein>
<reference evidence="2" key="1">
    <citation type="journal article" date="2020" name="Stud. Mycol.">
        <title>101 Dothideomycetes genomes: a test case for predicting lifestyles and emergence of pathogens.</title>
        <authorList>
            <person name="Haridas S."/>
            <person name="Albert R."/>
            <person name="Binder M."/>
            <person name="Bloem J."/>
            <person name="Labutti K."/>
            <person name="Salamov A."/>
            <person name="Andreopoulos B."/>
            <person name="Baker S."/>
            <person name="Barry K."/>
            <person name="Bills G."/>
            <person name="Bluhm B."/>
            <person name="Cannon C."/>
            <person name="Castanera R."/>
            <person name="Culley D."/>
            <person name="Daum C."/>
            <person name="Ezra D."/>
            <person name="Gonzalez J."/>
            <person name="Henrissat B."/>
            <person name="Kuo A."/>
            <person name="Liang C."/>
            <person name="Lipzen A."/>
            <person name="Lutzoni F."/>
            <person name="Magnuson J."/>
            <person name="Mondo S."/>
            <person name="Nolan M."/>
            <person name="Ohm R."/>
            <person name="Pangilinan J."/>
            <person name="Park H.-J."/>
            <person name="Ramirez L."/>
            <person name="Alfaro M."/>
            <person name="Sun H."/>
            <person name="Tritt A."/>
            <person name="Yoshinaga Y."/>
            <person name="Zwiers L.-H."/>
            <person name="Turgeon B."/>
            <person name="Goodwin S."/>
            <person name="Spatafora J."/>
            <person name="Crous P."/>
            <person name="Grigoriev I."/>
        </authorList>
    </citation>
    <scope>NUCLEOTIDE SEQUENCE</scope>
    <source>
        <strain evidence="2">CBS 675.92</strain>
    </source>
</reference>
<feature type="region of interest" description="Disordered" evidence="1">
    <location>
        <begin position="56"/>
        <end position="125"/>
    </location>
</feature>
<feature type="compositionally biased region" description="Polar residues" evidence="1">
    <location>
        <begin position="102"/>
        <end position="111"/>
    </location>
</feature>
<proteinExistence type="predicted"/>
<accession>A0A6A5U9V1</accession>
<dbReference type="EMBL" id="ML976984">
    <property type="protein sequence ID" value="KAF1959646.1"/>
    <property type="molecule type" value="Genomic_DNA"/>
</dbReference>